<keyword evidence="3" id="KW-1015">Disulfide bond</keyword>
<dbReference type="EMBL" id="JASAOG010000047">
    <property type="protein sequence ID" value="KAK0058640.1"/>
    <property type="molecule type" value="Genomic_DNA"/>
</dbReference>
<dbReference type="GO" id="GO:0005615">
    <property type="term" value="C:extracellular space"/>
    <property type="evidence" value="ECO:0007669"/>
    <property type="project" value="TreeGrafter"/>
</dbReference>
<dbReference type="SUPFAM" id="SSF57362">
    <property type="entry name" value="BPTI-like"/>
    <property type="match status" value="1"/>
</dbReference>
<evidence type="ECO:0000256" key="2">
    <source>
        <dbReference type="ARBA" id="ARBA00022900"/>
    </source>
</evidence>
<gene>
    <name evidence="6" type="ORF">Bpfe_011945</name>
</gene>
<dbReference type="InterPro" id="IPR050098">
    <property type="entry name" value="TFPI/VKTCI-like"/>
</dbReference>
<dbReference type="Gene3D" id="4.10.410.10">
    <property type="entry name" value="Pancreatic trypsin inhibitor Kunitz domain"/>
    <property type="match status" value="1"/>
</dbReference>
<evidence type="ECO:0000256" key="4">
    <source>
        <dbReference type="SAM" id="SignalP"/>
    </source>
</evidence>
<dbReference type="PANTHER" id="PTHR10083:SF328">
    <property type="entry name" value="TISSUE FACTOR PATHWAY INHIBITOR"/>
    <property type="match status" value="1"/>
</dbReference>
<feature type="chain" id="PRO_5041997239" evidence="4">
    <location>
        <begin position="21"/>
        <end position="79"/>
    </location>
</feature>
<feature type="signal peptide" evidence="4">
    <location>
        <begin position="1"/>
        <end position="20"/>
    </location>
</feature>
<keyword evidence="1" id="KW-0646">Protease inhibitor</keyword>
<sequence length="79" mass="9282">MASNFVLLFIVGLFLQTSLQHQPRRCLLPAVSGPCFALFRKYYYDRYQSVCIEFTYGGCEGNDNRFESYDECRRTCMLK</sequence>
<reference evidence="6" key="1">
    <citation type="journal article" date="2023" name="PLoS Negl. Trop. Dis.">
        <title>A genome sequence for Biomphalaria pfeifferi, the major vector snail for the human-infecting parasite Schistosoma mansoni.</title>
        <authorList>
            <person name="Bu L."/>
            <person name="Lu L."/>
            <person name="Laidemitt M.R."/>
            <person name="Zhang S.M."/>
            <person name="Mutuku M."/>
            <person name="Mkoji G."/>
            <person name="Steinauer M."/>
            <person name="Loker E.S."/>
        </authorList>
    </citation>
    <scope>NUCLEOTIDE SEQUENCE</scope>
    <source>
        <strain evidence="6">KasaAsao</strain>
    </source>
</reference>
<keyword evidence="7" id="KW-1185">Reference proteome</keyword>
<name>A0AAD8FBT7_BIOPF</name>
<dbReference type="SMART" id="SM00131">
    <property type="entry name" value="KU"/>
    <property type="match status" value="1"/>
</dbReference>
<evidence type="ECO:0000256" key="1">
    <source>
        <dbReference type="ARBA" id="ARBA00022690"/>
    </source>
</evidence>
<evidence type="ECO:0000313" key="6">
    <source>
        <dbReference type="EMBL" id="KAK0058640.1"/>
    </source>
</evidence>
<organism evidence="6 7">
    <name type="scientific">Biomphalaria pfeifferi</name>
    <name type="common">Bloodfluke planorb</name>
    <name type="synonym">Freshwater snail</name>
    <dbReference type="NCBI Taxonomy" id="112525"/>
    <lineage>
        <taxon>Eukaryota</taxon>
        <taxon>Metazoa</taxon>
        <taxon>Spiralia</taxon>
        <taxon>Lophotrochozoa</taxon>
        <taxon>Mollusca</taxon>
        <taxon>Gastropoda</taxon>
        <taxon>Heterobranchia</taxon>
        <taxon>Euthyneura</taxon>
        <taxon>Panpulmonata</taxon>
        <taxon>Hygrophila</taxon>
        <taxon>Lymnaeoidea</taxon>
        <taxon>Planorbidae</taxon>
        <taxon>Biomphalaria</taxon>
    </lineage>
</organism>
<dbReference type="InterPro" id="IPR002223">
    <property type="entry name" value="Kunitz_BPTI"/>
</dbReference>
<keyword evidence="4" id="KW-0732">Signal</keyword>
<accession>A0AAD8FBT7</accession>
<dbReference type="Pfam" id="PF00014">
    <property type="entry name" value="Kunitz_BPTI"/>
    <property type="match status" value="1"/>
</dbReference>
<evidence type="ECO:0000256" key="3">
    <source>
        <dbReference type="ARBA" id="ARBA00023157"/>
    </source>
</evidence>
<proteinExistence type="predicted"/>
<dbReference type="PRINTS" id="PR00759">
    <property type="entry name" value="BASICPTASE"/>
</dbReference>
<keyword evidence="2" id="KW-0722">Serine protease inhibitor</keyword>
<comment type="caution">
    <text evidence="6">The sequence shown here is derived from an EMBL/GenBank/DDBJ whole genome shotgun (WGS) entry which is preliminary data.</text>
</comment>
<dbReference type="FunFam" id="4.10.410.10:FF:000004">
    <property type="entry name" value="Tissue factor pathway inhibitor"/>
    <property type="match status" value="1"/>
</dbReference>
<dbReference type="PROSITE" id="PS50279">
    <property type="entry name" value="BPTI_KUNITZ_2"/>
    <property type="match status" value="1"/>
</dbReference>
<reference evidence="6" key="2">
    <citation type="submission" date="2023-04" db="EMBL/GenBank/DDBJ databases">
        <authorList>
            <person name="Bu L."/>
            <person name="Lu L."/>
            <person name="Laidemitt M.R."/>
            <person name="Zhang S.M."/>
            <person name="Mutuku M."/>
            <person name="Mkoji G."/>
            <person name="Steinauer M."/>
            <person name="Loker E.S."/>
        </authorList>
    </citation>
    <scope>NUCLEOTIDE SEQUENCE</scope>
    <source>
        <strain evidence="6">KasaAsao</strain>
        <tissue evidence="6">Whole Snail</tissue>
    </source>
</reference>
<dbReference type="PANTHER" id="PTHR10083">
    <property type="entry name" value="KUNITZ-TYPE PROTEASE INHIBITOR-RELATED"/>
    <property type="match status" value="1"/>
</dbReference>
<dbReference type="Proteomes" id="UP001233172">
    <property type="component" value="Unassembled WGS sequence"/>
</dbReference>
<dbReference type="InterPro" id="IPR036880">
    <property type="entry name" value="Kunitz_BPTI_sf"/>
</dbReference>
<dbReference type="GO" id="GO:0004867">
    <property type="term" value="F:serine-type endopeptidase inhibitor activity"/>
    <property type="evidence" value="ECO:0007669"/>
    <property type="project" value="UniProtKB-KW"/>
</dbReference>
<dbReference type="PROSITE" id="PS00280">
    <property type="entry name" value="BPTI_KUNITZ_1"/>
    <property type="match status" value="1"/>
</dbReference>
<dbReference type="InterPro" id="IPR020901">
    <property type="entry name" value="Prtase_inh_Kunz-CS"/>
</dbReference>
<evidence type="ECO:0000259" key="5">
    <source>
        <dbReference type="PROSITE" id="PS50279"/>
    </source>
</evidence>
<protein>
    <submittedName>
        <fullName evidence="6">Chymotrypsin inhibitor</fullName>
    </submittedName>
</protein>
<feature type="domain" description="BPTI/Kunitz inhibitor" evidence="5">
    <location>
        <begin position="26"/>
        <end position="76"/>
    </location>
</feature>
<dbReference type="AlphaFoldDB" id="A0AAD8FBT7"/>
<evidence type="ECO:0000313" key="7">
    <source>
        <dbReference type="Proteomes" id="UP001233172"/>
    </source>
</evidence>